<dbReference type="HOGENOM" id="CLU_000445_69_17_5"/>
<sequence>MTLELLLIEDNEGDVEMTRRALRTAATECRVSVAGNGAQGLECLRREGRFAEAPRPDLILLDINMPRMDGKMFLSEIKADPAFKAIPVVMFTSSESPIDIRDCYERYASSYVVKPFEGALYAETVREVVRFWGQIAKLP</sequence>
<name>E8RTY5_ASTEC</name>
<keyword evidence="4" id="KW-1185">Reference proteome</keyword>
<protein>
    <submittedName>
        <fullName evidence="3">Response regulator receiver protein</fullName>
    </submittedName>
</protein>
<reference evidence="4" key="1">
    <citation type="submission" date="2010-12" db="EMBL/GenBank/DDBJ databases">
        <title>Complete sequence of chromosome 2 of Asticcacaulis excentricus CB 48.</title>
        <authorList>
            <consortium name="US DOE Joint Genome Institute"/>
            <person name="Lucas S."/>
            <person name="Copeland A."/>
            <person name="Lapidus A."/>
            <person name="Cheng J.-F."/>
            <person name="Bruce D."/>
            <person name="Goodwin L."/>
            <person name="Pitluck S."/>
            <person name="Teshima H."/>
            <person name="Davenport K."/>
            <person name="Detter J.C."/>
            <person name="Han C."/>
            <person name="Tapia R."/>
            <person name="Land M."/>
            <person name="Hauser L."/>
            <person name="Jeffries C."/>
            <person name="Kyrpides N."/>
            <person name="Ivanova N."/>
            <person name="Ovchinnikova G."/>
            <person name="Brun Y.V."/>
            <person name="Woyke T."/>
        </authorList>
    </citation>
    <scope>NUCLEOTIDE SEQUENCE [LARGE SCALE GENOMIC DNA]</scope>
    <source>
        <strain evidence="4">ATCC 15261 / DSM 4724 / KCTC 12464 / NCIMB 9791 / VKM B-1370 / CB 48</strain>
    </source>
</reference>
<evidence type="ECO:0000313" key="4">
    <source>
        <dbReference type="Proteomes" id="UP000001492"/>
    </source>
</evidence>
<dbReference type="InterPro" id="IPR011006">
    <property type="entry name" value="CheY-like_superfamily"/>
</dbReference>
<proteinExistence type="predicted"/>
<dbReference type="EMBL" id="CP002396">
    <property type="protein sequence ID" value="ADU14956.1"/>
    <property type="molecule type" value="Genomic_DNA"/>
</dbReference>
<dbReference type="SUPFAM" id="SSF52172">
    <property type="entry name" value="CheY-like"/>
    <property type="match status" value="1"/>
</dbReference>
<dbReference type="PANTHER" id="PTHR44520">
    <property type="entry name" value="RESPONSE REGULATOR RCP1-RELATED"/>
    <property type="match status" value="1"/>
</dbReference>
<dbReference type="PROSITE" id="PS50110">
    <property type="entry name" value="RESPONSE_REGULATORY"/>
    <property type="match status" value="1"/>
</dbReference>
<dbReference type="Proteomes" id="UP000001492">
    <property type="component" value="Chromosome 2"/>
</dbReference>
<dbReference type="RefSeq" id="WP_013480773.1">
    <property type="nucleotide sequence ID" value="NC_014817.1"/>
</dbReference>
<dbReference type="STRING" id="573065.Astex_3322"/>
<evidence type="ECO:0000256" key="1">
    <source>
        <dbReference type="PROSITE-ProRule" id="PRU00169"/>
    </source>
</evidence>
<dbReference type="Pfam" id="PF00072">
    <property type="entry name" value="Response_reg"/>
    <property type="match status" value="1"/>
</dbReference>
<dbReference type="AlphaFoldDB" id="E8RTY5"/>
<keyword evidence="1" id="KW-0597">Phosphoprotein</keyword>
<dbReference type="GO" id="GO:0000160">
    <property type="term" value="P:phosphorelay signal transduction system"/>
    <property type="evidence" value="ECO:0007669"/>
    <property type="project" value="InterPro"/>
</dbReference>
<feature type="domain" description="Response regulatory" evidence="2">
    <location>
        <begin position="4"/>
        <end position="129"/>
    </location>
</feature>
<organism evidence="3 4">
    <name type="scientific">Asticcacaulis excentricus (strain ATCC 15261 / DSM 4724 / KCTC 12464 / NCIMB 9791 / VKM B-1370 / CB 48)</name>
    <dbReference type="NCBI Taxonomy" id="573065"/>
    <lineage>
        <taxon>Bacteria</taxon>
        <taxon>Pseudomonadati</taxon>
        <taxon>Pseudomonadota</taxon>
        <taxon>Alphaproteobacteria</taxon>
        <taxon>Caulobacterales</taxon>
        <taxon>Caulobacteraceae</taxon>
        <taxon>Asticcacaulis</taxon>
    </lineage>
</organism>
<gene>
    <name evidence="3" type="ordered locus">Astex_3322</name>
</gene>
<dbReference type="InterPro" id="IPR052893">
    <property type="entry name" value="TCS_response_regulator"/>
</dbReference>
<evidence type="ECO:0000313" key="3">
    <source>
        <dbReference type="EMBL" id="ADU14956.1"/>
    </source>
</evidence>
<dbReference type="CDD" id="cd17557">
    <property type="entry name" value="REC_Rcp-like"/>
    <property type="match status" value="1"/>
</dbReference>
<dbReference type="Gene3D" id="3.40.50.2300">
    <property type="match status" value="1"/>
</dbReference>
<feature type="modified residue" description="4-aspartylphosphate" evidence="1">
    <location>
        <position position="62"/>
    </location>
</feature>
<dbReference type="PANTHER" id="PTHR44520:SF2">
    <property type="entry name" value="RESPONSE REGULATOR RCP1"/>
    <property type="match status" value="1"/>
</dbReference>
<dbReference type="eggNOG" id="COG0745">
    <property type="taxonomic scope" value="Bacteria"/>
</dbReference>
<dbReference type="OrthoDB" id="9800897at2"/>
<dbReference type="InterPro" id="IPR001789">
    <property type="entry name" value="Sig_transdc_resp-reg_receiver"/>
</dbReference>
<dbReference type="KEGG" id="aex:Astex_3322"/>
<dbReference type="SMART" id="SM00448">
    <property type="entry name" value="REC"/>
    <property type="match status" value="1"/>
</dbReference>
<accession>E8RTY5</accession>
<evidence type="ECO:0000259" key="2">
    <source>
        <dbReference type="PROSITE" id="PS50110"/>
    </source>
</evidence>